<dbReference type="FunFam" id="3.40.50.720:FF:000084">
    <property type="entry name" value="Short-chain dehydrogenase reductase"/>
    <property type="match status" value="1"/>
</dbReference>
<keyword evidence="3" id="KW-1185">Reference proteome</keyword>
<sequence length="257" mass="27350">MQFAGKVVLITGASSGIGAATAKRFAVLGASLALAGRNLENLQKVASECAVPQNTPKPFIVTGELTNEADTKAILESTIKHFGKLDVLVNNAGIIETGSIENTSLEQYDRMMNINVRSIYHLTTLAVPHLVETKGNIVNVSSVNGIRAFPGVVAYCLSKACVDQLTRCAALDLAPKQVRVNCVNPGVTITNLHKRGGMNDEQYEQFLKRTKDTHALGRPGDASEIAQAITFLASDDASYITGASLPTDGGRHAMCPR</sequence>
<comment type="caution">
    <text evidence="2">The sequence shown here is derived from an EMBL/GenBank/DDBJ whole genome shotgun (WGS) entry which is preliminary data.</text>
</comment>
<dbReference type="SUPFAM" id="SSF51735">
    <property type="entry name" value="NAD(P)-binding Rossmann-fold domains"/>
    <property type="match status" value="1"/>
</dbReference>
<dbReference type="NCBIfam" id="NF005559">
    <property type="entry name" value="PRK07231.1"/>
    <property type="match status" value="1"/>
</dbReference>
<dbReference type="PRINTS" id="PR00081">
    <property type="entry name" value="GDHRDH"/>
</dbReference>
<dbReference type="InterPro" id="IPR036291">
    <property type="entry name" value="NAD(P)-bd_dom_sf"/>
</dbReference>
<proteinExistence type="predicted"/>
<evidence type="ECO:0000313" key="2">
    <source>
        <dbReference type="EMBL" id="KAF2879763.1"/>
    </source>
</evidence>
<dbReference type="Pfam" id="PF13561">
    <property type="entry name" value="adh_short_C2"/>
    <property type="match status" value="1"/>
</dbReference>
<dbReference type="PANTHER" id="PTHR43975:SF2">
    <property type="entry name" value="EG:BACR7A4.14 PROTEIN-RELATED"/>
    <property type="match status" value="1"/>
</dbReference>
<reference evidence="2" key="1">
    <citation type="submission" date="2019-08" db="EMBL/GenBank/DDBJ databases">
        <title>The genome of the North American firefly Photinus pyralis.</title>
        <authorList>
            <consortium name="Photinus pyralis genome working group"/>
            <person name="Fallon T.R."/>
            <person name="Sander Lower S.E."/>
            <person name="Weng J.-K."/>
        </authorList>
    </citation>
    <scope>NUCLEOTIDE SEQUENCE</scope>
    <source>
        <strain evidence="2">TRF0915ILg1</strain>
        <tissue evidence="2">Whole body</tissue>
    </source>
</reference>
<dbReference type="EMBL" id="VTPC01091077">
    <property type="protein sequence ID" value="KAF2879763.1"/>
    <property type="molecule type" value="Genomic_DNA"/>
</dbReference>
<dbReference type="SMART" id="SM00822">
    <property type="entry name" value="PKS_KR"/>
    <property type="match status" value="1"/>
</dbReference>
<accession>A0A8K0FYZ1</accession>
<feature type="domain" description="Ketoreductase" evidence="1">
    <location>
        <begin position="6"/>
        <end position="193"/>
    </location>
</feature>
<dbReference type="PRINTS" id="PR00080">
    <property type="entry name" value="SDRFAMILY"/>
</dbReference>
<name>A0A8K0FYZ1_IGNLU</name>
<dbReference type="PANTHER" id="PTHR43975">
    <property type="entry name" value="ZGC:101858"/>
    <property type="match status" value="1"/>
</dbReference>
<dbReference type="Proteomes" id="UP000801492">
    <property type="component" value="Unassembled WGS sequence"/>
</dbReference>
<gene>
    <name evidence="2" type="ORF">ILUMI_26406</name>
</gene>
<dbReference type="OrthoDB" id="47007at2759"/>
<dbReference type="Gene3D" id="3.40.50.720">
    <property type="entry name" value="NAD(P)-binding Rossmann-like Domain"/>
    <property type="match status" value="1"/>
</dbReference>
<dbReference type="InterPro" id="IPR057326">
    <property type="entry name" value="KR_dom"/>
</dbReference>
<dbReference type="InterPro" id="IPR002347">
    <property type="entry name" value="SDR_fam"/>
</dbReference>
<dbReference type="AlphaFoldDB" id="A0A8K0FYZ1"/>
<evidence type="ECO:0000313" key="3">
    <source>
        <dbReference type="Proteomes" id="UP000801492"/>
    </source>
</evidence>
<organism evidence="2 3">
    <name type="scientific">Ignelater luminosus</name>
    <name type="common">Cucubano</name>
    <name type="synonym">Pyrophorus luminosus</name>
    <dbReference type="NCBI Taxonomy" id="2038154"/>
    <lineage>
        <taxon>Eukaryota</taxon>
        <taxon>Metazoa</taxon>
        <taxon>Ecdysozoa</taxon>
        <taxon>Arthropoda</taxon>
        <taxon>Hexapoda</taxon>
        <taxon>Insecta</taxon>
        <taxon>Pterygota</taxon>
        <taxon>Neoptera</taxon>
        <taxon>Endopterygota</taxon>
        <taxon>Coleoptera</taxon>
        <taxon>Polyphaga</taxon>
        <taxon>Elateriformia</taxon>
        <taxon>Elateroidea</taxon>
        <taxon>Elateridae</taxon>
        <taxon>Agrypninae</taxon>
        <taxon>Pyrophorini</taxon>
        <taxon>Ignelater</taxon>
    </lineage>
</organism>
<protein>
    <recommendedName>
        <fullName evidence="1">Ketoreductase domain-containing protein</fullName>
    </recommendedName>
</protein>
<evidence type="ECO:0000259" key="1">
    <source>
        <dbReference type="SMART" id="SM00822"/>
    </source>
</evidence>